<proteinExistence type="predicted"/>
<organism evidence="1 2">
    <name type="scientific">Methylocapsa polymorpha</name>
    <dbReference type="NCBI Taxonomy" id="3080828"/>
    <lineage>
        <taxon>Bacteria</taxon>
        <taxon>Pseudomonadati</taxon>
        <taxon>Pseudomonadota</taxon>
        <taxon>Alphaproteobacteria</taxon>
        <taxon>Hyphomicrobiales</taxon>
        <taxon>Beijerinckiaceae</taxon>
        <taxon>Methylocapsa</taxon>
    </lineage>
</organism>
<evidence type="ECO:0000313" key="2">
    <source>
        <dbReference type="Proteomes" id="UP001626536"/>
    </source>
</evidence>
<dbReference type="RefSeq" id="WP_407340270.1">
    <property type="nucleotide sequence ID" value="NZ_CP136862.1"/>
</dbReference>
<protein>
    <submittedName>
        <fullName evidence="1">Uncharacterized protein</fullName>
    </submittedName>
</protein>
<name>A0ABZ0HUU8_9HYPH</name>
<accession>A0ABZ0HUU8</accession>
<dbReference type="EMBL" id="CP136862">
    <property type="protein sequence ID" value="WOJ90685.1"/>
    <property type="molecule type" value="Genomic_DNA"/>
</dbReference>
<sequence length="79" mass="8590">MDGQDDDAEKAAEVLRFPLSRTTPSGSASGFADLGTGAMARHLGMRKSQMTGHWCSRCRGVWFGYALEVECPRCGNRHG</sequence>
<dbReference type="Proteomes" id="UP001626536">
    <property type="component" value="Chromosome"/>
</dbReference>
<evidence type="ECO:0000313" key="1">
    <source>
        <dbReference type="EMBL" id="WOJ90685.1"/>
    </source>
</evidence>
<gene>
    <name evidence="1" type="ORF">RZS28_05170</name>
</gene>
<reference evidence="1 2" key="1">
    <citation type="submission" date="2023-10" db="EMBL/GenBank/DDBJ databases">
        <title>Novel methanotroph of the genus Methylocapsa from a subarctic wetland.</title>
        <authorList>
            <person name="Belova S.E."/>
            <person name="Oshkin I.Y."/>
            <person name="Miroshnikov K."/>
            <person name="Dedysh S.N."/>
        </authorList>
    </citation>
    <scope>NUCLEOTIDE SEQUENCE [LARGE SCALE GENOMIC DNA]</scope>
    <source>
        <strain evidence="1 2">RX1</strain>
    </source>
</reference>
<keyword evidence="2" id="KW-1185">Reference proteome</keyword>